<evidence type="ECO:0000256" key="1">
    <source>
        <dbReference type="SAM" id="MobiDB-lite"/>
    </source>
</evidence>
<feature type="region of interest" description="Disordered" evidence="1">
    <location>
        <begin position="107"/>
        <end position="149"/>
    </location>
</feature>
<sequence>MAKRYRLFTKTQKRARFSSKPVATSMHRRRFRGTNYRKERTHARGGFVPFIKFPRPTRREQRMAARRAAQELEDELDSEEAEMEFLPVVKRVRARSVSVMGMLMGVLDKPTPVSSPAPSREGTPSQEVPGPSSFPGSYTAGDIQDFSKS</sequence>
<name>A0A2H3AWI0_9AGAR</name>
<accession>A0A2H3AWI0</accession>
<protein>
    <submittedName>
        <fullName evidence="2">Uncharacterized protein</fullName>
    </submittedName>
</protein>
<organism evidence="2 3">
    <name type="scientific">Armillaria solidipes</name>
    <dbReference type="NCBI Taxonomy" id="1076256"/>
    <lineage>
        <taxon>Eukaryota</taxon>
        <taxon>Fungi</taxon>
        <taxon>Dikarya</taxon>
        <taxon>Basidiomycota</taxon>
        <taxon>Agaricomycotina</taxon>
        <taxon>Agaricomycetes</taxon>
        <taxon>Agaricomycetidae</taxon>
        <taxon>Agaricales</taxon>
        <taxon>Marasmiineae</taxon>
        <taxon>Physalacriaceae</taxon>
        <taxon>Armillaria</taxon>
    </lineage>
</organism>
<dbReference type="EMBL" id="KZ293471">
    <property type="protein sequence ID" value="PBK61890.1"/>
    <property type="molecule type" value="Genomic_DNA"/>
</dbReference>
<feature type="compositionally biased region" description="Polar residues" evidence="1">
    <location>
        <begin position="112"/>
        <end position="126"/>
    </location>
</feature>
<dbReference type="Proteomes" id="UP000218334">
    <property type="component" value="Unassembled WGS sequence"/>
</dbReference>
<gene>
    <name evidence="2" type="ORF">ARMSODRAFT_964485</name>
</gene>
<keyword evidence="3" id="KW-1185">Reference proteome</keyword>
<reference evidence="3" key="1">
    <citation type="journal article" date="2017" name="Nat. Ecol. Evol.">
        <title>Genome expansion and lineage-specific genetic innovations in the forest pathogenic fungi Armillaria.</title>
        <authorList>
            <person name="Sipos G."/>
            <person name="Prasanna A.N."/>
            <person name="Walter M.C."/>
            <person name="O'Connor E."/>
            <person name="Balint B."/>
            <person name="Krizsan K."/>
            <person name="Kiss B."/>
            <person name="Hess J."/>
            <person name="Varga T."/>
            <person name="Slot J."/>
            <person name="Riley R."/>
            <person name="Boka B."/>
            <person name="Rigling D."/>
            <person name="Barry K."/>
            <person name="Lee J."/>
            <person name="Mihaltcheva S."/>
            <person name="LaButti K."/>
            <person name="Lipzen A."/>
            <person name="Waldron R."/>
            <person name="Moloney N.M."/>
            <person name="Sperisen C."/>
            <person name="Kredics L."/>
            <person name="Vagvoelgyi C."/>
            <person name="Patrignani A."/>
            <person name="Fitzpatrick D."/>
            <person name="Nagy I."/>
            <person name="Doyle S."/>
            <person name="Anderson J.B."/>
            <person name="Grigoriev I.V."/>
            <person name="Gueldener U."/>
            <person name="Muensterkoetter M."/>
            <person name="Nagy L.G."/>
        </authorList>
    </citation>
    <scope>NUCLEOTIDE SEQUENCE [LARGE SCALE GENOMIC DNA]</scope>
    <source>
        <strain evidence="3">28-4</strain>
    </source>
</reference>
<proteinExistence type="predicted"/>
<dbReference type="AlphaFoldDB" id="A0A2H3AWI0"/>
<evidence type="ECO:0000313" key="2">
    <source>
        <dbReference type="EMBL" id="PBK61890.1"/>
    </source>
</evidence>
<evidence type="ECO:0000313" key="3">
    <source>
        <dbReference type="Proteomes" id="UP000218334"/>
    </source>
</evidence>